<accession>A0ACA9PIZ4</accession>
<protein>
    <submittedName>
        <fullName evidence="1">15820_t:CDS:1</fullName>
    </submittedName>
</protein>
<proteinExistence type="predicted"/>
<feature type="non-terminal residue" evidence="1">
    <location>
        <position position="194"/>
    </location>
</feature>
<evidence type="ECO:0000313" key="1">
    <source>
        <dbReference type="EMBL" id="CAG8710582.1"/>
    </source>
</evidence>
<sequence>ASQLSFFNYTENTTDTEFPQNEPKVVNIQTYEDGTTLVHIIRDGIQTANCSSINGTSLEPILRIRVIQLNGTVIEINDDLDLDSINYCLFNDINGLLVNPITIFPLQQPFILVNYYKINNSSGLRTYEELGQVIDWSGNRISNISYGQSYANPQGYWVPESKIQLNINDKLGFLRYTTIHNGISKWIEYQQYLV</sequence>
<name>A0ACA9PIZ4_9GLOM</name>
<feature type="non-terminal residue" evidence="1">
    <location>
        <position position="1"/>
    </location>
</feature>
<organism evidence="1 2">
    <name type="scientific">Dentiscutata heterogama</name>
    <dbReference type="NCBI Taxonomy" id="1316150"/>
    <lineage>
        <taxon>Eukaryota</taxon>
        <taxon>Fungi</taxon>
        <taxon>Fungi incertae sedis</taxon>
        <taxon>Mucoromycota</taxon>
        <taxon>Glomeromycotina</taxon>
        <taxon>Glomeromycetes</taxon>
        <taxon>Diversisporales</taxon>
        <taxon>Gigasporaceae</taxon>
        <taxon>Dentiscutata</taxon>
    </lineage>
</organism>
<reference evidence="1" key="1">
    <citation type="submission" date="2021-06" db="EMBL/GenBank/DDBJ databases">
        <authorList>
            <person name="Kallberg Y."/>
            <person name="Tangrot J."/>
            <person name="Rosling A."/>
        </authorList>
    </citation>
    <scope>NUCLEOTIDE SEQUENCE</scope>
    <source>
        <strain evidence="1">IL203A</strain>
    </source>
</reference>
<dbReference type="EMBL" id="CAJVPU010029375">
    <property type="protein sequence ID" value="CAG8710582.1"/>
    <property type="molecule type" value="Genomic_DNA"/>
</dbReference>
<gene>
    <name evidence="1" type="ORF">DHETER_LOCUS12239</name>
</gene>
<evidence type="ECO:0000313" key="2">
    <source>
        <dbReference type="Proteomes" id="UP000789702"/>
    </source>
</evidence>
<dbReference type="Proteomes" id="UP000789702">
    <property type="component" value="Unassembled WGS sequence"/>
</dbReference>
<keyword evidence="2" id="KW-1185">Reference proteome</keyword>
<comment type="caution">
    <text evidence="1">The sequence shown here is derived from an EMBL/GenBank/DDBJ whole genome shotgun (WGS) entry which is preliminary data.</text>
</comment>